<evidence type="ECO:0000313" key="3">
    <source>
        <dbReference type="Proteomes" id="UP001162164"/>
    </source>
</evidence>
<feature type="non-terminal residue" evidence="2">
    <location>
        <position position="1"/>
    </location>
</feature>
<proteinExistence type="predicted"/>
<keyword evidence="1" id="KW-0472">Membrane</keyword>
<sequence>SYDHKGSALFDFAWFCFELQPDLGDLLYKRAFLFLVFLFLVFLVNSCAVLRFCTSRYLIGGAIPVVPRPDLTVEYRRSNRRPGGNR</sequence>
<gene>
    <name evidence="2" type="ORF">NQ317_006576</name>
</gene>
<comment type="caution">
    <text evidence="2">The sequence shown here is derived from an EMBL/GenBank/DDBJ whole genome shotgun (WGS) entry which is preliminary data.</text>
</comment>
<accession>A0ABQ9K0F1</accession>
<organism evidence="2 3">
    <name type="scientific">Molorchus minor</name>
    <dbReference type="NCBI Taxonomy" id="1323400"/>
    <lineage>
        <taxon>Eukaryota</taxon>
        <taxon>Metazoa</taxon>
        <taxon>Ecdysozoa</taxon>
        <taxon>Arthropoda</taxon>
        <taxon>Hexapoda</taxon>
        <taxon>Insecta</taxon>
        <taxon>Pterygota</taxon>
        <taxon>Neoptera</taxon>
        <taxon>Endopterygota</taxon>
        <taxon>Coleoptera</taxon>
        <taxon>Polyphaga</taxon>
        <taxon>Cucujiformia</taxon>
        <taxon>Chrysomeloidea</taxon>
        <taxon>Cerambycidae</taxon>
        <taxon>Lamiinae</taxon>
        <taxon>Monochamini</taxon>
        <taxon>Molorchus</taxon>
    </lineage>
</organism>
<name>A0ABQ9K0F1_9CUCU</name>
<dbReference type="EMBL" id="JAPWTJ010000048">
    <property type="protein sequence ID" value="KAJ8984078.1"/>
    <property type="molecule type" value="Genomic_DNA"/>
</dbReference>
<evidence type="ECO:0000256" key="1">
    <source>
        <dbReference type="SAM" id="Phobius"/>
    </source>
</evidence>
<dbReference type="Proteomes" id="UP001162164">
    <property type="component" value="Unassembled WGS sequence"/>
</dbReference>
<evidence type="ECO:0000313" key="2">
    <source>
        <dbReference type="EMBL" id="KAJ8984078.1"/>
    </source>
</evidence>
<keyword evidence="1" id="KW-0812">Transmembrane</keyword>
<reference evidence="2" key="1">
    <citation type="journal article" date="2023" name="Insect Mol. Biol.">
        <title>Genome sequencing provides insights into the evolution of gene families encoding plant cell wall-degrading enzymes in longhorned beetles.</title>
        <authorList>
            <person name="Shin N.R."/>
            <person name="Okamura Y."/>
            <person name="Kirsch R."/>
            <person name="Pauchet Y."/>
        </authorList>
    </citation>
    <scope>NUCLEOTIDE SEQUENCE</scope>
    <source>
        <strain evidence="2">MMC_N1</strain>
    </source>
</reference>
<keyword evidence="1" id="KW-1133">Transmembrane helix</keyword>
<keyword evidence="3" id="KW-1185">Reference proteome</keyword>
<protein>
    <submittedName>
        <fullName evidence="2">Uncharacterized protein</fullName>
    </submittedName>
</protein>
<feature type="transmembrane region" description="Helical" evidence="1">
    <location>
        <begin position="31"/>
        <end position="53"/>
    </location>
</feature>